<dbReference type="SUPFAM" id="SSF53850">
    <property type="entry name" value="Periplasmic binding protein-like II"/>
    <property type="match status" value="1"/>
</dbReference>
<name>A0AA48KQ79_9ALTE</name>
<dbReference type="Proteomes" id="UP001333710">
    <property type="component" value="Chromosome"/>
</dbReference>
<dbReference type="EMBL" id="AP027272">
    <property type="protein sequence ID" value="BDX07471.1"/>
    <property type="molecule type" value="Genomic_DNA"/>
</dbReference>
<dbReference type="AlphaFoldDB" id="A0AA48KQ79"/>
<proteinExistence type="predicted"/>
<sequence>MTSRRLLLFVLLFLIQLPVVAATWTIYYPRPDDVEDKRTTYPLAVLRLALKHTGVNYNLYPSQKVLSQGRSIKQLKANREISLVWSMTDKVREEELLPIRIPIYKGLIGWRLFLVKDENLDVFNSFKTIQELRQYTPVQGHDWPDTKILQSNGFEVVTATDYYEMFDVVRLEQAGFFPRSIVEIWAEMADPQKSRNLIVEPHLALRYPTATYFFFNKKNIVMKKLVETGLRRAIAAGEFDKLFFAEHKEYIEQANIQQRIVFELDNPVLPEQTPVNDPLYWYTVADAQGTPQQPPVEH</sequence>
<evidence type="ECO:0000313" key="1">
    <source>
        <dbReference type="EMBL" id="BDX07471.1"/>
    </source>
</evidence>
<reference evidence="1" key="1">
    <citation type="submission" date="2023-01" db="EMBL/GenBank/DDBJ databases">
        <title>Complete genome sequence of Planctobacterium marinum strain Dej080120_11.</title>
        <authorList>
            <person name="Ueki S."/>
            <person name="Maruyama F."/>
        </authorList>
    </citation>
    <scope>NUCLEOTIDE SEQUENCE</scope>
    <source>
        <strain evidence="1">Dej080120_11</strain>
    </source>
</reference>
<protein>
    <recommendedName>
        <fullName evidence="3">Solute-binding protein family 3/N-terminal domain-containing protein</fullName>
    </recommendedName>
</protein>
<dbReference type="RefSeq" id="WP_338293491.1">
    <property type="nucleotide sequence ID" value="NZ_AP027272.1"/>
</dbReference>
<keyword evidence="2" id="KW-1185">Reference proteome</keyword>
<evidence type="ECO:0008006" key="3">
    <source>
        <dbReference type="Google" id="ProtNLM"/>
    </source>
</evidence>
<gene>
    <name evidence="1" type="ORF">MACH26_29920</name>
</gene>
<dbReference type="KEGG" id="pmaw:MACH26_29920"/>
<accession>A0AA48KQ79</accession>
<organism evidence="1 2">
    <name type="scientific">Planctobacterium marinum</name>
    <dbReference type="NCBI Taxonomy" id="1631968"/>
    <lineage>
        <taxon>Bacteria</taxon>
        <taxon>Pseudomonadati</taxon>
        <taxon>Pseudomonadota</taxon>
        <taxon>Gammaproteobacteria</taxon>
        <taxon>Alteromonadales</taxon>
        <taxon>Alteromonadaceae</taxon>
        <taxon>Planctobacterium</taxon>
    </lineage>
</organism>
<evidence type="ECO:0000313" key="2">
    <source>
        <dbReference type="Proteomes" id="UP001333710"/>
    </source>
</evidence>